<organism evidence="1 2">
    <name type="scientific">Gonium pectorale</name>
    <name type="common">Green alga</name>
    <dbReference type="NCBI Taxonomy" id="33097"/>
    <lineage>
        <taxon>Eukaryota</taxon>
        <taxon>Viridiplantae</taxon>
        <taxon>Chlorophyta</taxon>
        <taxon>core chlorophytes</taxon>
        <taxon>Chlorophyceae</taxon>
        <taxon>CS clade</taxon>
        <taxon>Chlamydomonadales</taxon>
        <taxon>Volvocaceae</taxon>
        <taxon>Gonium</taxon>
    </lineage>
</organism>
<dbReference type="OrthoDB" id="527250at2759"/>
<name>A0A150G568_GONPE</name>
<accession>A0A150G568</accession>
<reference evidence="2" key="1">
    <citation type="journal article" date="2016" name="Nat. Commun.">
        <title>The Gonium pectorale genome demonstrates co-option of cell cycle regulation during the evolution of multicellularity.</title>
        <authorList>
            <person name="Hanschen E.R."/>
            <person name="Marriage T.N."/>
            <person name="Ferris P.J."/>
            <person name="Hamaji T."/>
            <person name="Toyoda A."/>
            <person name="Fujiyama A."/>
            <person name="Neme R."/>
            <person name="Noguchi H."/>
            <person name="Minakuchi Y."/>
            <person name="Suzuki M."/>
            <person name="Kawai-Toyooka H."/>
            <person name="Smith D.R."/>
            <person name="Sparks H."/>
            <person name="Anderson J."/>
            <person name="Bakaric R."/>
            <person name="Luria V."/>
            <person name="Karger A."/>
            <person name="Kirschner M.W."/>
            <person name="Durand P.M."/>
            <person name="Michod R.E."/>
            <person name="Nozaki H."/>
            <person name="Olson B.J."/>
        </authorList>
    </citation>
    <scope>NUCLEOTIDE SEQUENCE [LARGE SCALE GENOMIC DNA]</scope>
    <source>
        <strain evidence="2">NIES-2863</strain>
    </source>
</reference>
<dbReference type="Proteomes" id="UP000075714">
    <property type="component" value="Unassembled WGS sequence"/>
</dbReference>
<protein>
    <submittedName>
        <fullName evidence="1">Uncharacterized protein</fullName>
    </submittedName>
</protein>
<comment type="caution">
    <text evidence="1">The sequence shown here is derived from an EMBL/GenBank/DDBJ whole genome shotgun (WGS) entry which is preliminary data.</text>
</comment>
<sequence length="69" mass="7723">MSDEAFRQLDPHGRGSVGLDTLLRMLSSIEGCEKLDAEDMHVIRLLLDLAPEDTEITDEVSAWRRCGAH</sequence>
<proteinExistence type="predicted"/>
<dbReference type="EMBL" id="LSYV01000065">
    <property type="protein sequence ID" value="KXZ44675.1"/>
    <property type="molecule type" value="Genomic_DNA"/>
</dbReference>
<evidence type="ECO:0000313" key="1">
    <source>
        <dbReference type="EMBL" id="KXZ44675.1"/>
    </source>
</evidence>
<evidence type="ECO:0000313" key="2">
    <source>
        <dbReference type="Proteomes" id="UP000075714"/>
    </source>
</evidence>
<keyword evidence="2" id="KW-1185">Reference proteome</keyword>
<dbReference type="AlphaFoldDB" id="A0A150G568"/>
<gene>
    <name evidence="1" type="ORF">GPECTOR_64g95</name>
</gene>